<name>A0A8H6BIP9_DEKBR</name>
<reference evidence="1 2" key="1">
    <citation type="journal article" date="2020" name="Appl. Microbiol. Biotechnol.">
        <title>Targeted gene deletion in Brettanomyces bruxellensis with an expression-free CRISPR-Cas9 system.</title>
        <authorList>
            <person name="Varela C."/>
            <person name="Bartel C."/>
            <person name="Onetto C."/>
            <person name="Borneman A."/>
        </authorList>
    </citation>
    <scope>NUCLEOTIDE SEQUENCE [LARGE SCALE GENOMIC DNA]</scope>
    <source>
        <strain evidence="1 2">AWRI1613</strain>
    </source>
</reference>
<evidence type="ECO:0000313" key="2">
    <source>
        <dbReference type="Proteomes" id="UP000568158"/>
    </source>
</evidence>
<comment type="caution">
    <text evidence="1">The sequence shown here is derived from an EMBL/GenBank/DDBJ whole genome shotgun (WGS) entry which is preliminary data.</text>
</comment>
<sequence length="224" mass="25803">MFTYLRTAPLQVSRRFTQVRHASLIVSADNQALVKFLGKLGDFDKKKRIFNKLDELYLLCKRKGFHQTNNDIVRLYSNNKELNTTYKNLCNLCIVNQATFANSLAGVLDPGLFSAIMQQNVPFKIQSIAQEGIPGVSVFSLNRNLSHLDKYVDTWNNLERKDADIRKSLYEMINAFKDEDVLFLYYVLMFWLARRTSYELLAGLKKINSNGTIDNSLLKNKSDI</sequence>
<proteinExistence type="predicted"/>
<gene>
    <name evidence="1" type="ORF">HII12_002455</name>
</gene>
<dbReference type="AlphaFoldDB" id="A0A8H6BIP9"/>
<accession>A0A8H6BIP9</accession>
<organism evidence="1 2">
    <name type="scientific">Dekkera bruxellensis</name>
    <name type="common">Brettanomyces custersii</name>
    <dbReference type="NCBI Taxonomy" id="5007"/>
    <lineage>
        <taxon>Eukaryota</taxon>
        <taxon>Fungi</taxon>
        <taxon>Dikarya</taxon>
        <taxon>Ascomycota</taxon>
        <taxon>Saccharomycotina</taxon>
        <taxon>Pichiomycetes</taxon>
        <taxon>Pichiales</taxon>
        <taxon>Pichiaceae</taxon>
        <taxon>Brettanomyces</taxon>
    </lineage>
</organism>
<protein>
    <submittedName>
        <fullName evidence="1">Uncharacterized protein</fullName>
    </submittedName>
</protein>
<dbReference type="Proteomes" id="UP000568158">
    <property type="component" value="Unassembled WGS sequence"/>
</dbReference>
<evidence type="ECO:0000313" key="1">
    <source>
        <dbReference type="EMBL" id="KAF6012302.1"/>
    </source>
</evidence>
<dbReference type="EMBL" id="JABCYN010000024">
    <property type="protein sequence ID" value="KAF6012302.1"/>
    <property type="molecule type" value="Genomic_DNA"/>
</dbReference>